<dbReference type="InterPro" id="IPR035396">
    <property type="entry name" value="Bac_rhamnosid6H"/>
</dbReference>
<dbReference type="Pfam" id="PF17390">
    <property type="entry name" value="Bac_rhamnosid_C"/>
    <property type="match status" value="1"/>
</dbReference>
<dbReference type="PANTHER" id="PTHR33307:SF6">
    <property type="entry name" value="ALPHA-RHAMNOSIDASE (EUROFUNG)-RELATED"/>
    <property type="match status" value="1"/>
</dbReference>
<dbReference type="InterPro" id="IPR008928">
    <property type="entry name" value="6-hairpin_glycosidase_sf"/>
</dbReference>
<organism evidence="8 9">
    <name type="scientific">Hungatella hominis</name>
    <dbReference type="NCBI Taxonomy" id="2763050"/>
    <lineage>
        <taxon>Bacteria</taxon>
        <taxon>Bacillati</taxon>
        <taxon>Bacillota</taxon>
        <taxon>Clostridia</taxon>
        <taxon>Lachnospirales</taxon>
        <taxon>Lachnospiraceae</taxon>
        <taxon>Hungatella</taxon>
    </lineage>
</organism>
<dbReference type="Pfam" id="PF25788">
    <property type="entry name" value="Ig_Rha78A_N"/>
    <property type="match status" value="1"/>
</dbReference>
<dbReference type="PIRSF" id="PIRSF010631">
    <property type="entry name" value="A-rhamnsds"/>
    <property type="match status" value="1"/>
</dbReference>
<dbReference type="EMBL" id="JACOPB010000006">
    <property type="protein sequence ID" value="MBC5709438.1"/>
    <property type="molecule type" value="Genomic_DNA"/>
</dbReference>
<dbReference type="PANTHER" id="PTHR33307">
    <property type="entry name" value="ALPHA-RHAMNOSIDASE (EUROFUNG)"/>
    <property type="match status" value="1"/>
</dbReference>
<dbReference type="RefSeq" id="WP_187022462.1">
    <property type="nucleotide sequence ID" value="NZ_JACOPB010000006.1"/>
</dbReference>
<feature type="domain" description="Alpha-L-rhamnosidase C-terminal" evidence="7">
    <location>
        <begin position="805"/>
        <end position="868"/>
    </location>
</feature>
<dbReference type="InterPro" id="IPR008902">
    <property type="entry name" value="Rhamnosid_concanavalin"/>
</dbReference>
<feature type="domain" description="Alpha-L-rhamnosidase six-hairpin glycosidase" evidence="6">
    <location>
        <begin position="442"/>
        <end position="792"/>
    </location>
</feature>
<dbReference type="InterPro" id="IPR016007">
    <property type="entry name" value="Alpha_rhamnosid"/>
</dbReference>
<reference evidence="8 9" key="1">
    <citation type="submission" date="2020-08" db="EMBL/GenBank/DDBJ databases">
        <title>Genome public.</title>
        <authorList>
            <person name="Liu C."/>
            <person name="Sun Q."/>
        </authorList>
    </citation>
    <scope>NUCLEOTIDE SEQUENCE [LARGE SCALE GENOMIC DNA]</scope>
    <source>
        <strain evidence="8 9">NSJ-66</strain>
    </source>
</reference>
<comment type="catalytic activity">
    <reaction evidence="1">
        <text>Hydrolysis of terminal non-reducing alpha-L-rhamnose residues in alpha-L-rhamnosides.</text>
        <dbReference type="EC" id="3.2.1.40"/>
    </reaction>
</comment>
<proteinExistence type="predicted"/>
<evidence type="ECO:0000256" key="3">
    <source>
        <dbReference type="ARBA" id="ARBA00022801"/>
    </source>
</evidence>
<sequence length="906" mass="101662">MLEIVRILMDYEKDPAGVEEMPQFNWELKSDKRGVVQKAYQLQIAENRDFDTPVYDSGVTESCESAHIRPLHVELKSAVNYGVRVRVWAGAGDVLHAALGECEESAWCEGSFVTALLSSEEWKAPFVSAESAPDCREESKGTLVRGSFSVGSGLKEAYAFTTALGLYHFYLNGEKVGEDEMTPGWTSYRRHLLYQTYDVTRCLREGVNTAGAMVGAGWYKGVMGLTRSRNNYGDQTAFAMQLVLRYEDGREETVCTGDSWEGTDAPVVFSEIYHGETYDASLELPGWCGADRTAADHTSGDWHAVETVPYDTSVLHAQGGARVRVIDRIPAKEVFVTPKGETVIDFGQNMAGRIRVTASGKKGDVIELRCFEILDTEGNVYLDNLRKARTTMKYIFGRDGEISYHPHFTYMGFRYALVVSYPGTPEAKAFTAETLHSGMEPAGEITCSNPLLNQLHHNYLWGLKGNFLDVPTDCPQRDERLGWTGDAQIFCRTACYLMNTYTFYKKWLWDLKADQTPEGGVPHVVPNIEEEHAEGNWLLKQGPHSASAWADAAVIVPWTMYLMYGDTAILERQYDSMRKWIEFMREHSEDYIWNYKLQLGDWVALDAEEGSFFGATPTDLTSTAYFAYSTGLFARIAGILKKDEAAEYEDLYGHIVKKFQDTFFDGNGSLKVQTQTAHIVALYFGLVPEGRTEQTVNGLKRLLDKEDGHLVTGFIGTPYFCHALSRNGCLKEAYDLLLKEDYPSWLYQVKMGATTIWEHWDGIKPDGTMWSPGMNSFNHYAYGAIGEWMYRVMAGIETDEAAFTGAGFKHAVIWPRMGGGLSYTDARHETIYGTIRVRWEMEGNRITLLADIPANTGAAIRLDRAQRVVEDDGLCFRPGDGYMEAEAGSGTYRIVFEFENFAGAFS</sequence>
<dbReference type="Gene3D" id="2.60.120.260">
    <property type="entry name" value="Galactose-binding domain-like"/>
    <property type="match status" value="2"/>
</dbReference>
<keyword evidence="3 8" id="KW-0378">Hydrolase</keyword>
<dbReference type="Proteomes" id="UP000634672">
    <property type="component" value="Unassembled WGS sequence"/>
</dbReference>
<evidence type="ECO:0000313" key="8">
    <source>
        <dbReference type="EMBL" id="MBC5709438.1"/>
    </source>
</evidence>
<evidence type="ECO:0000259" key="7">
    <source>
        <dbReference type="Pfam" id="PF17390"/>
    </source>
</evidence>
<dbReference type="Gene3D" id="2.60.420.10">
    <property type="entry name" value="Maltose phosphorylase, domain 3"/>
    <property type="match status" value="1"/>
</dbReference>
<evidence type="ECO:0000259" key="4">
    <source>
        <dbReference type="Pfam" id="PF05592"/>
    </source>
</evidence>
<dbReference type="Gene3D" id="1.50.10.10">
    <property type="match status" value="1"/>
</dbReference>
<accession>A0ABR7H8A4</accession>
<name>A0ABR7H8A4_9FIRM</name>
<evidence type="ECO:0000259" key="6">
    <source>
        <dbReference type="Pfam" id="PF17389"/>
    </source>
</evidence>
<dbReference type="InterPro" id="IPR013737">
    <property type="entry name" value="Bac_rhamnosid_N"/>
</dbReference>
<evidence type="ECO:0000256" key="2">
    <source>
        <dbReference type="ARBA" id="ARBA00012652"/>
    </source>
</evidence>
<evidence type="ECO:0000259" key="5">
    <source>
        <dbReference type="Pfam" id="PF08531"/>
    </source>
</evidence>
<feature type="domain" description="Bacterial alpha-L-rhamnosidase N-terminal" evidence="5">
    <location>
        <begin position="154"/>
        <end position="325"/>
    </location>
</feature>
<gene>
    <name evidence="8" type="ORF">H8S75_15880</name>
</gene>
<comment type="caution">
    <text evidence="8">The sequence shown here is derived from an EMBL/GenBank/DDBJ whole genome shotgun (WGS) entry which is preliminary data.</text>
</comment>
<dbReference type="InterPro" id="IPR013783">
    <property type="entry name" value="Ig-like_fold"/>
</dbReference>
<dbReference type="GO" id="GO:0016787">
    <property type="term" value="F:hydrolase activity"/>
    <property type="evidence" value="ECO:0007669"/>
    <property type="project" value="UniProtKB-KW"/>
</dbReference>
<dbReference type="Pfam" id="PF17389">
    <property type="entry name" value="Bac_rhamnosid6H"/>
    <property type="match status" value="1"/>
</dbReference>
<keyword evidence="9" id="KW-1185">Reference proteome</keyword>
<dbReference type="EC" id="3.2.1.40" evidence="2"/>
<feature type="domain" description="Alpha-L-rhamnosidase concanavalin-like" evidence="4">
    <location>
        <begin position="337"/>
        <end position="436"/>
    </location>
</feature>
<dbReference type="InterPro" id="IPR012341">
    <property type="entry name" value="6hp_glycosidase-like_sf"/>
</dbReference>
<dbReference type="InterPro" id="IPR035398">
    <property type="entry name" value="Bac_rhamnosid_C"/>
</dbReference>
<dbReference type="Gene3D" id="2.60.40.10">
    <property type="entry name" value="Immunoglobulins"/>
    <property type="match status" value="1"/>
</dbReference>
<evidence type="ECO:0000256" key="1">
    <source>
        <dbReference type="ARBA" id="ARBA00001445"/>
    </source>
</evidence>
<dbReference type="Pfam" id="PF05592">
    <property type="entry name" value="Bac_rhamnosid"/>
    <property type="match status" value="1"/>
</dbReference>
<dbReference type="SUPFAM" id="SSF48208">
    <property type="entry name" value="Six-hairpin glycosidases"/>
    <property type="match status" value="1"/>
</dbReference>
<evidence type="ECO:0000313" key="9">
    <source>
        <dbReference type="Proteomes" id="UP000634672"/>
    </source>
</evidence>
<dbReference type="Pfam" id="PF08531">
    <property type="entry name" value="Bac_rhamnosid_N"/>
    <property type="match status" value="1"/>
</dbReference>
<protein>
    <recommendedName>
        <fullName evidence="2">alpha-L-rhamnosidase</fullName>
        <ecNumber evidence="2">3.2.1.40</ecNumber>
    </recommendedName>
</protein>